<dbReference type="EMBL" id="KN831817">
    <property type="protein sequence ID" value="KIM35619.1"/>
    <property type="molecule type" value="Genomic_DNA"/>
</dbReference>
<organism evidence="1 2">
    <name type="scientific">Hebeloma cylindrosporum</name>
    <dbReference type="NCBI Taxonomy" id="76867"/>
    <lineage>
        <taxon>Eukaryota</taxon>
        <taxon>Fungi</taxon>
        <taxon>Dikarya</taxon>
        <taxon>Basidiomycota</taxon>
        <taxon>Agaricomycotina</taxon>
        <taxon>Agaricomycetes</taxon>
        <taxon>Agaricomycetidae</taxon>
        <taxon>Agaricales</taxon>
        <taxon>Agaricineae</taxon>
        <taxon>Hymenogastraceae</taxon>
        <taxon>Hebeloma</taxon>
    </lineage>
</organism>
<reference evidence="2" key="2">
    <citation type="submission" date="2015-01" db="EMBL/GenBank/DDBJ databases">
        <title>Evolutionary Origins and Diversification of the Mycorrhizal Mutualists.</title>
        <authorList>
            <consortium name="DOE Joint Genome Institute"/>
            <consortium name="Mycorrhizal Genomics Consortium"/>
            <person name="Kohler A."/>
            <person name="Kuo A."/>
            <person name="Nagy L.G."/>
            <person name="Floudas D."/>
            <person name="Copeland A."/>
            <person name="Barry K.W."/>
            <person name="Cichocki N."/>
            <person name="Veneault-Fourrey C."/>
            <person name="LaButti K."/>
            <person name="Lindquist E.A."/>
            <person name="Lipzen A."/>
            <person name="Lundell T."/>
            <person name="Morin E."/>
            <person name="Murat C."/>
            <person name="Riley R."/>
            <person name="Ohm R."/>
            <person name="Sun H."/>
            <person name="Tunlid A."/>
            <person name="Henrissat B."/>
            <person name="Grigoriev I.V."/>
            <person name="Hibbett D.S."/>
            <person name="Martin F."/>
        </authorList>
    </citation>
    <scope>NUCLEOTIDE SEQUENCE [LARGE SCALE GENOMIC DNA]</scope>
    <source>
        <strain evidence="2">h7</strain>
    </source>
</reference>
<gene>
    <name evidence="1" type="ORF">M413DRAFT_449664</name>
</gene>
<dbReference type="HOGENOM" id="CLU_3068924_0_0_1"/>
<sequence length="53" mass="5771">MWGFPISTYGISPQSARAYLCTALEMVVFPSSPITRPTELMAAPLNNCTLKPP</sequence>
<protein>
    <submittedName>
        <fullName evidence="1">Uncharacterized protein</fullName>
    </submittedName>
</protein>
<proteinExistence type="predicted"/>
<evidence type="ECO:0000313" key="1">
    <source>
        <dbReference type="EMBL" id="KIM35619.1"/>
    </source>
</evidence>
<reference evidence="1 2" key="1">
    <citation type="submission" date="2014-04" db="EMBL/GenBank/DDBJ databases">
        <authorList>
            <consortium name="DOE Joint Genome Institute"/>
            <person name="Kuo A."/>
            <person name="Gay G."/>
            <person name="Dore J."/>
            <person name="Kohler A."/>
            <person name="Nagy L.G."/>
            <person name="Floudas D."/>
            <person name="Copeland A."/>
            <person name="Barry K.W."/>
            <person name="Cichocki N."/>
            <person name="Veneault-Fourrey C."/>
            <person name="LaButti K."/>
            <person name="Lindquist E.A."/>
            <person name="Lipzen A."/>
            <person name="Lundell T."/>
            <person name="Morin E."/>
            <person name="Murat C."/>
            <person name="Sun H."/>
            <person name="Tunlid A."/>
            <person name="Henrissat B."/>
            <person name="Grigoriev I.V."/>
            <person name="Hibbett D.S."/>
            <person name="Martin F."/>
            <person name="Nordberg H.P."/>
            <person name="Cantor M.N."/>
            <person name="Hua S.X."/>
        </authorList>
    </citation>
    <scope>NUCLEOTIDE SEQUENCE [LARGE SCALE GENOMIC DNA]</scope>
    <source>
        <strain evidence="2">h7</strain>
    </source>
</reference>
<accession>A0A0C3BU88</accession>
<dbReference type="AlphaFoldDB" id="A0A0C3BU88"/>
<keyword evidence="2" id="KW-1185">Reference proteome</keyword>
<name>A0A0C3BU88_HEBCY</name>
<dbReference type="Proteomes" id="UP000053424">
    <property type="component" value="Unassembled WGS sequence"/>
</dbReference>
<evidence type="ECO:0000313" key="2">
    <source>
        <dbReference type="Proteomes" id="UP000053424"/>
    </source>
</evidence>